<feature type="signal peptide" evidence="1">
    <location>
        <begin position="1"/>
        <end position="19"/>
    </location>
</feature>
<keyword evidence="1" id="KW-0732">Signal</keyword>
<evidence type="ECO:0000256" key="1">
    <source>
        <dbReference type="SAM" id="SignalP"/>
    </source>
</evidence>
<dbReference type="EMBL" id="RWJN01000096">
    <property type="protein sequence ID" value="TCD67480.1"/>
    <property type="molecule type" value="Genomic_DNA"/>
</dbReference>
<organism evidence="2 3">
    <name type="scientific">Steccherinum ochraceum</name>
    <dbReference type="NCBI Taxonomy" id="92696"/>
    <lineage>
        <taxon>Eukaryota</taxon>
        <taxon>Fungi</taxon>
        <taxon>Dikarya</taxon>
        <taxon>Basidiomycota</taxon>
        <taxon>Agaricomycotina</taxon>
        <taxon>Agaricomycetes</taxon>
        <taxon>Polyporales</taxon>
        <taxon>Steccherinaceae</taxon>
        <taxon>Steccherinum</taxon>
    </lineage>
</organism>
<dbReference type="AlphaFoldDB" id="A0A4R0RGF5"/>
<proteinExistence type="predicted"/>
<evidence type="ECO:0000313" key="3">
    <source>
        <dbReference type="Proteomes" id="UP000292702"/>
    </source>
</evidence>
<protein>
    <submittedName>
        <fullName evidence="2">Uncharacterized protein</fullName>
    </submittedName>
</protein>
<keyword evidence="3" id="KW-1185">Reference proteome</keyword>
<accession>A0A4R0RGF5</accession>
<gene>
    <name evidence="2" type="ORF">EIP91_012341</name>
</gene>
<dbReference type="OrthoDB" id="5348716at2759"/>
<comment type="caution">
    <text evidence="2">The sequence shown here is derived from an EMBL/GenBank/DDBJ whole genome shotgun (WGS) entry which is preliminary data.</text>
</comment>
<name>A0A4R0RGF5_9APHY</name>
<reference evidence="2 3" key="1">
    <citation type="submission" date="2018-11" db="EMBL/GenBank/DDBJ databases">
        <title>Genome assembly of Steccherinum ochraceum LE-BIN_3174, the white-rot fungus of the Steccherinaceae family (The Residual Polyporoid clade, Polyporales, Basidiomycota).</title>
        <authorList>
            <person name="Fedorova T.V."/>
            <person name="Glazunova O.A."/>
            <person name="Landesman E.O."/>
            <person name="Moiseenko K.V."/>
            <person name="Psurtseva N.V."/>
            <person name="Savinova O.S."/>
            <person name="Shakhova N.V."/>
            <person name="Tyazhelova T.V."/>
            <person name="Vasina D.V."/>
        </authorList>
    </citation>
    <scope>NUCLEOTIDE SEQUENCE [LARGE SCALE GENOMIC DNA]</scope>
    <source>
        <strain evidence="2 3">LE-BIN_3174</strain>
    </source>
</reference>
<feature type="chain" id="PRO_5020922539" evidence="1">
    <location>
        <begin position="20"/>
        <end position="123"/>
    </location>
</feature>
<dbReference type="Proteomes" id="UP000292702">
    <property type="component" value="Unassembled WGS sequence"/>
</dbReference>
<evidence type="ECO:0000313" key="2">
    <source>
        <dbReference type="EMBL" id="TCD67480.1"/>
    </source>
</evidence>
<sequence>MFKLLTTTILALAVTLTGAAPVETRAAPVEARDYNMCPTTSVGVAIADLGNQNYIIYDETCKELERPSYNSSVNVCMIDKFKCSPEPVTITDVFYQAWYTGCKANSADHPAGNCNGQALTYCC</sequence>